<gene>
    <name evidence="5" type="ORF">QE405_002605</name>
</gene>
<feature type="region of interest" description="Disordered" evidence="2">
    <location>
        <begin position="52"/>
        <end position="76"/>
    </location>
</feature>
<dbReference type="Pfam" id="PF00498">
    <property type="entry name" value="FHA"/>
    <property type="match status" value="1"/>
</dbReference>
<accession>A0AAJ1X1W7</accession>
<dbReference type="SMART" id="SM00240">
    <property type="entry name" value="FHA"/>
    <property type="match status" value="1"/>
</dbReference>
<dbReference type="Gene3D" id="2.60.200.20">
    <property type="match status" value="1"/>
</dbReference>
<dbReference type="PANTHER" id="PTHR23308">
    <property type="entry name" value="NUCLEAR INHIBITOR OF PROTEIN PHOSPHATASE-1"/>
    <property type="match status" value="1"/>
</dbReference>
<feature type="transmembrane region" description="Helical" evidence="3">
    <location>
        <begin position="6"/>
        <end position="27"/>
    </location>
</feature>
<keyword evidence="3" id="KW-0812">Transmembrane</keyword>
<dbReference type="InterPro" id="IPR050923">
    <property type="entry name" value="Cell_Proc_Reg/RNA_Proc"/>
</dbReference>
<dbReference type="Proteomes" id="UP001239215">
    <property type="component" value="Unassembled WGS sequence"/>
</dbReference>
<dbReference type="EMBL" id="JAUTAN010000001">
    <property type="protein sequence ID" value="MDQ1105321.1"/>
    <property type="molecule type" value="Genomic_DNA"/>
</dbReference>
<organism evidence="5 6">
    <name type="scientific">Nocardioides zeae</name>
    <dbReference type="NCBI Taxonomy" id="1457234"/>
    <lineage>
        <taxon>Bacteria</taxon>
        <taxon>Bacillati</taxon>
        <taxon>Actinomycetota</taxon>
        <taxon>Actinomycetes</taxon>
        <taxon>Propionibacteriales</taxon>
        <taxon>Nocardioidaceae</taxon>
        <taxon>Nocardioides</taxon>
    </lineage>
</organism>
<reference evidence="5" key="1">
    <citation type="submission" date="2023-07" db="EMBL/GenBank/DDBJ databases">
        <title>Functional and genomic diversity of the sorghum phyllosphere microbiome.</title>
        <authorList>
            <person name="Shade A."/>
        </authorList>
    </citation>
    <scope>NUCLEOTIDE SEQUENCE</scope>
    <source>
        <strain evidence="5">SORGH_AS_1067</strain>
    </source>
</reference>
<protein>
    <recommendedName>
        <fullName evidence="4">FHA domain-containing protein</fullName>
    </recommendedName>
</protein>
<evidence type="ECO:0000313" key="6">
    <source>
        <dbReference type="Proteomes" id="UP001239215"/>
    </source>
</evidence>
<feature type="domain" description="FHA" evidence="4">
    <location>
        <begin position="152"/>
        <end position="201"/>
    </location>
</feature>
<keyword evidence="3" id="KW-1133">Transmembrane helix</keyword>
<evidence type="ECO:0000256" key="2">
    <source>
        <dbReference type="SAM" id="MobiDB-lite"/>
    </source>
</evidence>
<dbReference type="SUPFAM" id="SSF49879">
    <property type="entry name" value="SMAD/FHA domain"/>
    <property type="match status" value="1"/>
</dbReference>
<evidence type="ECO:0000259" key="4">
    <source>
        <dbReference type="PROSITE" id="PS50006"/>
    </source>
</evidence>
<evidence type="ECO:0000256" key="1">
    <source>
        <dbReference type="ARBA" id="ARBA00022553"/>
    </source>
</evidence>
<dbReference type="PROSITE" id="PS50006">
    <property type="entry name" value="FHA_DOMAIN"/>
    <property type="match status" value="1"/>
</dbReference>
<dbReference type="InterPro" id="IPR008984">
    <property type="entry name" value="SMAD_FHA_dom_sf"/>
</dbReference>
<keyword evidence="3" id="KW-0472">Membrane</keyword>
<sequence>MWVVVIATVVGATVGACSGLVVLVALLRRQEAREHGAADEPTTPMAVRPLATTSSAEAEPGPQRTRPLPTSVRPLPMRPVAAPVATPAPAPSALVAARPAPRPGPPPVPGPRRDPRAAPVAPTTTAARSVLSGDEIALVSTSGLLFRVPSGAVLGRSRGCRVRLSDARVSRQHAVLYKARGGWWIGDLGSTNGTCVDGVLVQGATPVTEGSTVLVGGNGGVVLMALRAVEASHVGSPTAA</sequence>
<proteinExistence type="predicted"/>
<comment type="caution">
    <text evidence="5">The sequence shown here is derived from an EMBL/GenBank/DDBJ whole genome shotgun (WGS) entry which is preliminary data.</text>
</comment>
<keyword evidence="1" id="KW-0597">Phosphoprotein</keyword>
<feature type="region of interest" description="Disordered" evidence="2">
    <location>
        <begin position="94"/>
        <end position="125"/>
    </location>
</feature>
<dbReference type="CDD" id="cd00060">
    <property type="entry name" value="FHA"/>
    <property type="match status" value="1"/>
</dbReference>
<evidence type="ECO:0000313" key="5">
    <source>
        <dbReference type="EMBL" id="MDQ1105321.1"/>
    </source>
</evidence>
<evidence type="ECO:0000256" key="3">
    <source>
        <dbReference type="SAM" id="Phobius"/>
    </source>
</evidence>
<feature type="compositionally biased region" description="Pro residues" evidence="2">
    <location>
        <begin position="100"/>
        <end position="110"/>
    </location>
</feature>
<dbReference type="AlphaFoldDB" id="A0AAJ1X1W7"/>
<dbReference type="InterPro" id="IPR000253">
    <property type="entry name" value="FHA_dom"/>
</dbReference>
<name>A0AAJ1X1W7_9ACTN</name>